<sequence>MAKPFYKKKPTSIIKETLETKKSVRDTSSNFKVSFQFLDTSQKFGSTYKDWQKVGLLSKLLDTFSGYCCKPLLEQVDGTKFTVYGNFPVKDKTMFDFPTHVPPDANWARIHVTGAAVVVGHIVSDTFYVVFLDKTHKFWLTKRITSN</sequence>
<dbReference type="AlphaFoldDB" id="A0A1I4WPB9"/>
<accession>A0A1I4WPB9</accession>
<evidence type="ECO:0000313" key="1">
    <source>
        <dbReference type="EMBL" id="SFN15714.1"/>
    </source>
</evidence>
<keyword evidence="2" id="KW-1185">Reference proteome</keyword>
<evidence type="ECO:0000313" key="2">
    <source>
        <dbReference type="Proteomes" id="UP000198769"/>
    </source>
</evidence>
<name>A0A1I4WPB9_CHROL</name>
<dbReference type="Proteomes" id="UP000198769">
    <property type="component" value="Unassembled WGS sequence"/>
</dbReference>
<dbReference type="EMBL" id="FOVD01000001">
    <property type="protein sequence ID" value="SFN15714.1"/>
    <property type="molecule type" value="Genomic_DNA"/>
</dbReference>
<reference evidence="2" key="1">
    <citation type="submission" date="2016-10" db="EMBL/GenBank/DDBJ databases">
        <authorList>
            <person name="Varghese N."/>
            <person name="Submissions S."/>
        </authorList>
    </citation>
    <scope>NUCLEOTIDE SEQUENCE [LARGE SCALE GENOMIC DNA]</scope>
    <source>
        <strain evidence="2">DSM 25575</strain>
    </source>
</reference>
<gene>
    <name evidence="1" type="ORF">SAMN05421594_1431</name>
</gene>
<dbReference type="RefSeq" id="WP_090023812.1">
    <property type="nucleotide sequence ID" value="NZ_FOVD01000001.1"/>
</dbReference>
<dbReference type="OrthoDB" id="983063at2"/>
<proteinExistence type="predicted"/>
<organism evidence="1 2">
    <name type="scientific">Chryseobacterium oleae</name>
    <dbReference type="NCBI Taxonomy" id="491207"/>
    <lineage>
        <taxon>Bacteria</taxon>
        <taxon>Pseudomonadati</taxon>
        <taxon>Bacteroidota</taxon>
        <taxon>Flavobacteriia</taxon>
        <taxon>Flavobacteriales</taxon>
        <taxon>Weeksellaceae</taxon>
        <taxon>Chryseobacterium group</taxon>
        <taxon>Chryseobacterium</taxon>
    </lineage>
</organism>
<protein>
    <submittedName>
        <fullName evidence="1">Uncharacterized protein</fullName>
    </submittedName>
</protein>